<sequence length="80" mass="9315">MCKCRDEIESSKHNKEEGKRQENDDFSHQIEIVFTMLIIFRRISGFVPQNKQESNMVHGIFFTCWANAGFSAFSRHSPSC</sequence>
<gene>
    <name evidence="2" type="ordered locus">Ngar_c02850</name>
</gene>
<dbReference type="HOGENOM" id="CLU_2581530_0_0_2"/>
<name>K0IEM8_NITGG</name>
<dbReference type="EMBL" id="CP002408">
    <property type="protein sequence ID" value="AFU57233.1"/>
    <property type="molecule type" value="Genomic_DNA"/>
</dbReference>
<dbReference type="Proteomes" id="UP000008037">
    <property type="component" value="Chromosome"/>
</dbReference>
<keyword evidence="3" id="KW-1185">Reference proteome</keyword>
<dbReference type="BioCyc" id="CNIT1237085:G1324-285-MONOMER"/>
<protein>
    <submittedName>
        <fullName evidence="2">Uncharacterized protein</fullName>
    </submittedName>
</protein>
<dbReference type="InParanoid" id="K0IEM8"/>
<organism evidence="2 3">
    <name type="scientific">Nitrososphaera gargensis (strain Ga9.2)</name>
    <dbReference type="NCBI Taxonomy" id="1237085"/>
    <lineage>
        <taxon>Archaea</taxon>
        <taxon>Nitrososphaerota</taxon>
        <taxon>Nitrososphaeria</taxon>
        <taxon>Nitrososphaerales</taxon>
        <taxon>Nitrososphaeraceae</taxon>
        <taxon>Nitrososphaera</taxon>
    </lineage>
</organism>
<proteinExistence type="predicted"/>
<dbReference type="STRING" id="1237085.Ngar_c02850"/>
<dbReference type="KEGG" id="nga:Ngar_c02850"/>
<reference evidence="2 3" key="1">
    <citation type="journal article" date="2012" name="Environ. Microbiol.">
        <title>The genome of the ammonia-oxidizing Candidatus Nitrososphaera gargensis: insights into metabolic versatility and environmental adaptations.</title>
        <authorList>
            <person name="Spang A."/>
            <person name="Poehlein A."/>
            <person name="Offre P."/>
            <person name="Zumbragel S."/>
            <person name="Haider S."/>
            <person name="Rychlik N."/>
            <person name="Nowka B."/>
            <person name="Schmeisser C."/>
            <person name="Lebedeva E.V."/>
            <person name="Rattei T."/>
            <person name="Bohm C."/>
            <person name="Schmid M."/>
            <person name="Galushko A."/>
            <person name="Hatzenpichler R."/>
            <person name="Weinmaier T."/>
            <person name="Daniel R."/>
            <person name="Schleper C."/>
            <person name="Spieck E."/>
            <person name="Streit W."/>
            <person name="Wagner M."/>
        </authorList>
    </citation>
    <scope>NUCLEOTIDE SEQUENCE [LARGE SCALE GENOMIC DNA]</scope>
    <source>
        <strain evidence="3">Ga9.2</strain>
    </source>
</reference>
<evidence type="ECO:0000313" key="2">
    <source>
        <dbReference type="EMBL" id="AFU57233.1"/>
    </source>
</evidence>
<evidence type="ECO:0000256" key="1">
    <source>
        <dbReference type="SAM" id="MobiDB-lite"/>
    </source>
</evidence>
<evidence type="ECO:0000313" key="3">
    <source>
        <dbReference type="Proteomes" id="UP000008037"/>
    </source>
</evidence>
<feature type="region of interest" description="Disordered" evidence="1">
    <location>
        <begin position="1"/>
        <end position="23"/>
    </location>
</feature>
<dbReference type="AlphaFoldDB" id="K0IEM8"/>
<accession>K0IEM8</accession>